<protein>
    <submittedName>
        <fullName evidence="5">Tripartite motif-containing 45-like</fullName>
    </submittedName>
</protein>
<dbReference type="SUPFAM" id="SSF57845">
    <property type="entry name" value="B-box zinc-binding domain"/>
    <property type="match status" value="1"/>
</dbReference>
<dbReference type="Proteomes" id="UP001152795">
    <property type="component" value="Unassembled WGS sequence"/>
</dbReference>
<dbReference type="Gene3D" id="3.30.160.60">
    <property type="entry name" value="Classic Zinc Finger"/>
    <property type="match status" value="1"/>
</dbReference>
<dbReference type="PROSITE" id="PS50194">
    <property type="entry name" value="FILAMIN_REPEAT"/>
    <property type="match status" value="1"/>
</dbReference>
<dbReference type="PROSITE" id="PS00518">
    <property type="entry name" value="ZF_RING_1"/>
    <property type="match status" value="1"/>
</dbReference>
<name>A0A6S7GR89_PARCT</name>
<dbReference type="InterPro" id="IPR017907">
    <property type="entry name" value="Znf_RING_CS"/>
</dbReference>
<dbReference type="InterPro" id="IPR001841">
    <property type="entry name" value="Znf_RING"/>
</dbReference>
<dbReference type="InterPro" id="IPR047153">
    <property type="entry name" value="TRIM45/56/19-like"/>
</dbReference>
<evidence type="ECO:0000256" key="2">
    <source>
        <dbReference type="ARBA" id="ARBA00022737"/>
    </source>
</evidence>
<dbReference type="GO" id="GO:0008270">
    <property type="term" value="F:zinc ion binding"/>
    <property type="evidence" value="ECO:0007669"/>
    <property type="project" value="UniProtKB-KW"/>
</dbReference>
<proteinExistence type="predicted"/>
<dbReference type="PROSITE" id="PS50089">
    <property type="entry name" value="ZF_RING_2"/>
    <property type="match status" value="1"/>
</dbReference>
<dbReference type="SMART" id="SM00336">
    <property type="entry name" value="BBOX"/>
    <property type="match status" value="2"/>
</dbReference>
<dbReference type="PROSITE" id="PS50119">
    <property type="entry name" value="ZF_BBOX"/>
    <property type="match status" value="2"/>
</dbReference>
<evidence type="ECO:0000313" key="6">
    <source>
        <dbReference type="Proteomes" id="UP001152795"/>
    </source>
</evidence>
<dbReference type="PANTHER" id="PTHR25462">
    <property type="entry name" value="BONUS, ISOFORM C-RELATED"/>
    <property type="match status" value="1"/>
</dbReference>
<keyword evidence="2" id="KW-0677">Repeat</keyword>
<dbReference type="Gene3D" id="3.30.40.10">
    <property type="entry name" value="Zinc/RING finger domain, C3HC4 (zinc finger)"/>
    <property type="match status" value="1"/>
</dbReference>
<dbReference type="AlphaFoldDB" id="A0A6S7GR89"/>
<dbReference type="InterPro" id="IPR018957">
    <property type="entry name" value="Znf_C3HC4_RING-type"/>
</dbReference>
<dbReference type="Pfam" id="PF00643">
    <property type="entry name" value="zf-B_box"/>
    <property type="match status" value="2"/>
</dbReference>
<keyword evidence="4" id="KW-0862">Zinc</keyword>
<accession>A0A6S7GR89</accession>
<keyword evidence="6" id="KW-1185">Reference proteome</keyword>
<evidence type="ECO:0000256" key="4">
    <source>
        <dbReference type="ARBA" id="ARBA00022833"/>
    </source>
</evidence>
<reference evidence="5" key="1">
    <citation type="submission" date="2020-04" db="EMBL/GenBank/DDBJ databases">
        <authorList>
            <person name="Alioto T."/>
            <person name="Alioto T."/>
            <person name="Gomez Garrido J."/>
        </authorList>
    </citation>
    <scope>NUCLEOTIDE SEQUENCE</scope>
    <source>
        <strain evidence="5">A484AB</strain>
    </source>
</reference>
<dbReference type="OrthoDB" id="5958390at2759"/>
<organism evidence="5 6">
    <name type="scientific">Paramuricea clavata</name>
    <name type="common">Red gorgonian</name>
    <name type="synonym">Violescent sea-whip</name>
    <dbReference type="NCBI Taxonomy" id="317549"/>
    <lineage>
        <taxon>Eukaryota</taxon>
        <taxon>Metazoa</taxon>
        <taxon>Cnidaria</taxon>
        <taxon>Anthozoa</taxon>
        <taxon>Octocorallia</taxon>
        <taxon>Malacalcyonacea</taxon>
        <taxon>Plexauridae</taxon>
        <taxon>Paramuricea</taxon>
    </lineage>
</organism>
<evidence type="ECO:0000256" key="1">
    <source>
        <dbReference type="ARBA" id="ARBA00022723"/>
    </source>
</evidence>
<dbReference type="EMBL" id="CACRXK020002059">
    <property type="protein sequence ID" value="CAB3992469.1"/>
    <property type="molecule type" value="Genomic_DNA"/>
</dbReference>
<evidence type="ECO:0000256" key="3">
    <source>
        <dbReference type="ARBA" id="ARBA00022771"/>
    </source>
</evidence>
<dbReference type="InterPro" id="IPR013083">
    <property type="entry name" value="Znf_RING/FYVE/PHD"/>
</dbReference>
<sequence>MAESLRSKFQEHLSCTICLEPLKDPKVLPCLHSYCHDCIAKLDMTENILTCPECRQIVEVPAPPDVSFLPPNFFAKNLLATLLLASEPDSENIVCDNCDSGEHPETRCQQCTRFLCQFCTESHKRSRDTKTHTLSTLDELRESDSPVIAETVRCQKHEDEVIKLYCKTCQETICRDCTIVDHRQHDYVFARDVSQEKKDELLRLVGEVKQKRSEMAESLEYLKKLEEIVNESNESTVPKINQYFADLVSVAKNKQNEFLEEATAVKNVKLKELHLQREELELNLGSCDSSIEFTEQAFKNGNDVQILNLTKYMAQCLENLKNKKSEVHPPHDVDDDQPLSVTELPDHVNICERMAQFHFVGDGSETSDMYTAAFTSPNEYLEVGVQSEVIIQPKDSSITQDKNRVKITISPSFEGVAVEDVVIDNNDDGSRTVRFRPIHVGELTFVAYINGSRVSECVLTNTVKTTNALRDGCHIGDYIFESGIHTWGIEIDHSGCSWGARVDFHVGVSDCTNSSSAIFTGYVKPNSRDTVNLTLNMEKKELHMKSSWNSKAKKLDLMSCRRVFPYFWADCGECKLTVIADGWFFIRYKKK</sequence>
<dbReference type="Pfam" id="PF00097">
    <property type="entry name" value="zf-C3HC4"/>
    <property type="match status" value="1"/>
</dbReference>
<comment type="caution">
    <text evidence="5">The sequence shown here is derived from an EMBL/GenBank/DDBJ whole genome shotgun (WGS) entry which is preliminary data.</text>
</comment>
<evidence type="ECO:0000313" key="5">
    <source>
        <dbReference type="EMBL" id="CAB3992469.1"/>
    </source>
</evidence>
<dbReference type="InterPro" id="IPR017868">
    <property type="entry name" value="Filamin/ABP280_repeat-like"/>
</dbReference>
<dbReference type="PANTHER" id="PTHR25462:SF301">
    <property type="entry name" value="E3 UBIQUITIN-PROTEIN LIGASE TRIM56-LIKE"/>
    <property type="match status" value="1"/>
</dbReference>
<dbReference type="SUPFAM" id="SSF57850">
    <property type="entry name" value="RING/U-box"/>
    <property type="match status" value="1"/>
</dbReference>
<dbReference type="SMART" id="SM00184">
    <property type="entry name" value="RING"/>
    <property type="match status" value="1"/>
</dbReference>
<dbReference type="InterPro" id="IPR000315">
    <property type="entry name" value="Znf_B-box"/>
</dbReference>
<gene>
    <name evidence="5" type="ORF">PACLA_8A073963</name>
</gene>
<keyword evidence="1" id="KW-0479">Metal-binding</keyword>
<keyword evidence="3" id="KW-0863">Zinc-finger</keyword>